<organism evidence="2 3">
    <name type="scientific">Pseudoclavibacter chungangensis</name>
    <dbReference type="NCBI Taxonomy" id="587635"/>
    <lineage>
        <taxon>Bacteria</taxon>
        <taxon>Bacillati</taxon>
        <taxon>Actinomycetota</taxon>
        <taxon>Actinomycetes</taxon>
        <taxon>Micrococcales</taxon>
        <taxon>Microbacteriaceae</taxon>
        <taxon>Pseudoclavibacter</taxon>
    </lineage>
</organism>
<evidence type="ECO:0000313" key="3">
    <source>
        <dbReference type="Proteomes" id="UP000467240"/>
    </source>
</evidence>
<protein>
    <recommendedName>
        <fullName evidence="4">Leucine-rich repeat domain-containing protein</fullName>
    </recommendedName>
</protein>
<dbReference type="Proteomes" id="UP000467240">
    <property type="component" value="Unassembled WGS sequence"/>
</dbReference>
<evidence type="ECO:0008006" key="4">
    <source>
        <dbReference type="Google" id="ProtNLM"/>
    </source>
</evidence>
<keyword evidence="3" id="KW-1185">Reference proteome</keyword>
<evidence type="ECO:0000256" key="1">
    <source>
        <dbReference type="SAM" id="MobiDB-lite"/>
    </source>
</evidence>
<reference evidence="2 3" key="1">
    <citation type="submission" date="2019-09" db="EMBL/GenBank/DDBJ databases">
        <title>Phylogeny of genus Pseudoclavibacter and closely related genus.</title>
        <authorList>
            <person name="Li Y."/>
        </authorList>
    </citation>
    <scope>NUCLEOTIDE SEQUENCE [LARGE SCALE GENOMIC DNA]</scope>
    <source>
        <strain evidence="2 3">DSM 23821</strain>
    </source>
</reference>
<evidence type="ECO:0000313" key="2">
    <source>
        <dbReference type="EMBL" id="KAB1653427.1"/>
    </source>
</evidence>
<proteinExistence type="predicted"/>
<accession>A0A7J5BN70</accession>
<dbReference type="EMBL" id="WBJZ01000023">
    <property type="protein sequence ID" value="KAB1653427.1"/>
    <property type="molecule type" value="Genomic_DNA"/>
</dbReference>
<feature type="compositionally biased region" description="Basic residues" evidence="1">
    <location>
        <begin position="335"/>
        <end position="354"/>
    </location>
</feature>
<feature type="compositionally biased region" description="Basic residues" evidence="1">
    <location>
        <begin position="373"/>
        <end position="387"/>
    </location>
</feature>
<dbReference type="AlphaFoldDB" id="A0A7J5BN70"/>
<dbReference type="OrthoDB" id="5149197at2"/>
<dbReference type="RefSeq" id="WP_158041775.1">
    <property type="nucleotide sequence ID" value="NZ_JACCFV010000001.1"/>
</dbReference>
<comment type="caution">
    <text evidence="2">The sequence shown here is derived from an EMBL/GenBank/DDBJ whole genome shotgun (WGS) entry which is preliminary data.</text>
</comment>
<sequence length="387" mass="41925">MWELEWGTDPVARALAAIIGRSETTALFDRFMDYSNYRNVIAGTAKRPADPPLETAALQLFRDPALARDLDIETDDPVRSRRFGAIHWGLLTLAARADASVLDALPAEVRAESDDKIRKIARAAKKHATTPTATAADAAAPGTPSDLPSKVSEVRTWLKTHPDADPEVLAPSTTQRAPERRAALRALGQIGTPAALDVLARYARARWSAAELDELHAMWGRFDRRAFASRMFVPSSWRLDLGSTTDLDGIDAVAGLTGLAVRFGGTVDLGPLAACTGLQRLWVSASDDPGMTSLEPLTHLPALTDLHLRGVTRNADLEALTDIPIARLPAAHAAAPRHRAVRGLRRRRSRRHRSAGPGPVSRSGAPRPGVGRARARPIRRRGHRPGR</sequence>
<gene>
    <name evidence="2" type="ORF">F8O01_15265</name>
</gene>
<feature type="region of interest" description="Disordered" evidence="1">
    <location>
        <begin position="123"/>
        <end position="149"/>
    </location>
</feature>
<name>A0A7J5BN70_9MICO</name>
<feature type="compositionally biased region" description="Low complexity" evidence="1">
    <location>
        <begin position="129"/>
        <end position="144"/>
    </location>
</feature>
<feature type="compositionally biased region" description="Low complexity" evidence="1">
    <location>
        <begin position="355"/>
        <end position="372"/>
    </location>
</feature>
<feature type="region of interest" description="Disordered" evidence="1">
    <location>
        <begin position="331"/>
        <end position="387"/>
    </location>
</feature>